<dbReference type="Proteomes" id="UP001144341">
    <property type="component" value="Unassembled WGS sequence"/>
</dbReference>
<keyword evidence="2" id="KW-1185">Reference proteome</keyword>
<dbReference type="RefSeq" id="WP_269414711.1">
    <property type="nucleotide sequence ID" value="NZ_JAPWGL010000002.1"/>
</dbReference>
<sequence>MIYSNNKNWLMCLILMIYCGLSFGQTKSKPDLYLYFKQDLSKKVYKSDLNLQTKPANQNGQPSSEVQSIYHYAYLTDDGKKEYSYELLATIPGTHPLICNREIFSKYKIVPFQNLEKIKGLIADGWDSSKFPYRRIFVVEKIAKTRYKVVQVQLFFPFSSEGVKIRQLKVN</sequence>
<name>A0ABT4KVF2_9SPHI</name>
<dbReference type="EMBL" id="JAPWGL010000002">
    <property type="protein sequence ID" value="MCZ4222909.1"/>
    <property type="molecule type" value="Genomic_DNA"/>
</dbReference>
<proteinExistence type="predicted"/>
<gene>
    <name evidence="1" type="ORF">O0931_06320</name>
</gene>
<protein>
    <submittedName>
        <fullName evidence="1">Uncharacterized protein</fullName>
    </submittedName>
</protein>
<organism evidence="1 2">
    <name type="scientific">Pedobacter rhodius</name>
    <dbReference type="NCBI Taxonomy" id="3004098"/>
    <lineage>
        <taxon>Bacteria</taxon>
        <taxon>Pseudomonadati</taxon>
        <taxon>Bacteroidota</taxon>
        <taxon>Sphingobacteriia</taxon>
        <taxon>Sphingobacteriales</taxon>
        <taxon>Sphingobacteriaceae</taxon>
        <taxon>Pedobacter</taxon>
    </lineage>
</organism>
<evidence type="ECO:0000313" key="2">
    <source>
        <dbReference type="Proteomes" id="UP001144341"/>
    </source>
</evidence>
<evidence type="ECO:0000313" key="1">
    <source>
        <dbReference type="EMBL" id="MCZ4222909.1"/>
    </source>
</evidence>
<reference evidence="1" key="1">
    <citation type="submission" date="2022-12" db="EMBL/GenBank/DDBJ databases">
        <title>Genome sequence of SJ11.</title>
        <authorList>
            <person name="Woo H."/>
        </authorList>
    </citation>
    <scope>NUCLEOTIDE SEQUENCE</scope>
    <source>
        <strain evidence="1">SJ11</strain>
    </source>
</reference>
<comment type="caution">
    <text evidence="1">The sequence shown here is derived from an EMBL/GenBank/DDBJ whole genome shotgun (WGS) entry which is preliminary data.</text>
</comment>
<accession>A0ABT4KVF2</accession>